<evidence type="ECO:0000259" key="2">
    <source>
        <dbReference type="Pfam" id="PF07244"/>
    </source>
</evidence>
<proteinExistence type="predicted"/>
<keyword evidence="1" id="KW-0732">Signal</keyword>
<dbReference type="InterPro" id="IPR010827">
    <property type="entry name" value="BamA/TamA_POTRA"/>
</dbReference>
<dbReference type="EMBL" id="CP012333">
    <property type="protein sequence ID" value="AKV01246.1"/>
    <property type="molecule type" value="Genomic_DNA"/>
</dbReference>
<dbReference type="Pfam" id="PF07244">
    <property type="entry name" value="POTRA"/>
    <property type="match status" value="1"/>
</dbReference>
<dbReference type="Gene3D" id="3.10.20.310">
    <property type="entry name" value="membrane protein fhac"/>
    <property type="match status" value="1"/>
</dbReference>
<feature type="chain" id="PRO_5005466928" description="POTRA domain-containing protein" evidence="1">
    <location>
        <begin position="49"/>
        <end position="465"/>
    </location>
</feature>
<protein>
    <recommendedName>
        <fullName evidence="2">POTRA domain-containing protein</fullName>
    </recommendedName>
</protein>
<gene>
    <name evidence="3" type="ORF">AKJ09_07909</name>
</gene>
<sequence>MRSIGTVPLAAANDSVCVWTRKRRNALARAFALGLLLAWSLWGSTADAETPAHAQVPGQPLALPARIDEIRIEGLARTKPFVVRRELGFVEGDVIDQHAFDLAVARLWNTAIFAHVDAHVVRDAERNVLVLRIEDKWTLIPIFDFGSGGGAFYFDVGATDNNVAGRFLDAAAEYQNFQGLHGGRAMFHDPRFLGTRTDLFVKGERLVRPRPGFSDQRTLGSVEVDRLTFEDRIRAGLRVSIFADRFVPPTHGTAFYPPETNTVLVEPSFRIGRVDTVRLRQRGARLELRPGLGFNWGQDEGTYVSFVAEVLAFAMFGRRWNLATRVRAAGIDHVPEQLELYAGGLDFIRGFPDNFVRTQAYALTNVELRFVAFDSTWLALMPAVFTDAIAARSPSGTPGTALSVGAGLRVLVPKFVGTGARVDFAIPLESTLRAVTVAEQPLFGPATPTPNMHSFQLSLGVYQFF</sequence>
<feature type="signal peptide" evidence="1">
    <location>
        <begin position="1"/>
        <end position="48"/>
    </location>
</feature>
<feature type="domain" description="POTRA" evidence="2">
    <location>
        <begin position="66"/>
        <end position="131"/>
    </location>
</feature>
<evidence type="ECO:0000313" key="3">
    <source>
        <dbReference type="EMBL" id="AKV01246.1"/>
    </source>
</evidence>
<name>A0A0K1Q607_9BACT</name>
<dbReference type="AlphaFoldDB" id="A0A0K1Q607"/>
<dbReference type="GO" id="GO:0019867">
    <property type="term" value="C:outer membrane"/>
    <property type="evidence" value="ECO:0007669"/>
    <property type="project" value="InterPro"/>
</dbReference>
<accession>A0A0K1Q607</accession>
<dbReference type="STRING" id="1391654.AKJ09_07909"/>
<dbReference type="KEGG" id="llu:AKJ09_07909"/>
<evidence type="ECO:0000313" key="4">
    <source>
        <dbReference type="Proteomes" id="UP000064967"/>
    </source>
</evidence>
<evidence type="ECO:0000256" key="1">
    <source>
        <dbReference type="SAM" id="SignalP"/>
    </source>
</evidence>
<reference evidence="3 4" key="1">
    <citation type="submission" date="2015-08" db="EMBL/GenBank/DDBJ databases">
        <authorList>
            <person name="Babu N.S."/>
            <person name="Beckwith C.J."/>
            <person name="Beseler K.G."/>
            <person name="Brison A."/>
            <person name="Carone J.V."/>
            <person name="Caskin T.P."/>
            <person name="Diamond M."/>
            <person name="Durham M.E."/>
            <person name="Foxe J.M."/>
            <person name="Go M."/>
            <person name="Henderson B.A."/>
            <person name="Jones I.B."/>
            <person name="McGettigan J.A."/>
            <person name="Micheletti S.J."/>
            <person name="Nasrallah M.E."/>
            <person name="Ortiz D."/>
            <person name="Piller C.R."/>
            <person name="Privatt S.R."/>
            <person name="Schneider S.L."/>
            <person name="Sharp S."/>
            <person name="Smith T.C."/>
            <person name="Stanton J.D."/>
            <person name="Ullery H.E."/>
            <person name="Wilson R.J."/>
            <person name="Serrano M.G."/>
            <person name="Buck G."/>
            <person name="Lee V."/>
            <person name="Wang Y."/>
            <person name="Carvalho R."/>
            <person name="Voegtly L."/>
            <person name="Shi R."/>
            <person name="Duckworth R."/>
            <person name="Johnson A."/>
            <person name="Loviza R."/>
            <person name="Walstead R."/>
            <person name="Shah Z."/>
            <person name="Kiflezghi M."/>
            <person name="Wade K."/>
            <person name="Ball S.L."/>
            <person name="Bradley K.W."/>
            <person name="Asai D.J."/>
            <person name="Bowman C.A."/>
            <person name="Russell D.A."/>
            <person name="Pope W.H."/>
            <person name="Jacobs-Sera D."/>
            <person name="Hendrix R.W."/>
            <person name="Hatfull G.F."/>
        </authorList>
    </citation>
    <scope>NUCLEOTIDE SEQUENCE [LARGE SCALE GENOMIC DNA]</scope>
    <source>
        <strain evidence="3 4">DSM 27648</strain>
    </source>
</reference>
<organism evidence="3 4">
    <name type="scientific">Labilithrix luteola</name>
    <dbReference type="NCBI Taxonomy" id="1391654"/>
    <lineage>
        <taxon>Bacteria</taxon>
        <taxon>Pseudomonadati</taxon>
        <taxon>Myxococcota</taxon>
        <taxon>Polyangia</taxon>
        <taxon>Polyangiales</taxon>
        <taxon>Labilitrichaceae</taxon>
        <taxon>Labilithrix</taxon>
    </lineage>
</organism>
<dbReference type="Proteomes" id="UP000064967">
    <property type="component" value="Chromosome"/>
</dbReference>
<keyword evidence="4" id="KW-1185">Reference proteome</keyword>
<dbReference type="Gene3D" id="2.40.160.50">
    <property type="entry name" value="membrane protein fhac: a member of the omp85/tpsb transporter family"/>
    <property type="match status" value="1"/>
</dbReference>